<dbReference type="CDD" id="cd22265">
    <property type="entry name" value="UDM1_RNF168"/>
    <property type="match status" value="1"/>
</dbReference>
<feature type="compositionally biased region" description="Basic and acidic residues" evidence="11">
    <location>
        <begin position="447"/>
        <end position="469"/>
    </location>
</feature>
<protein>
    <recommendedName>
        <fullName evidence="17">Non-specific serine/threonine protein kinase</fullName>
    </recommendedName>
</protein>
<dbReference type="InterPro" id="IPR036936">
    <property type="entry name" value="CRIB_dom_sf"/>
</dbReference>
<dbReference type="GO" id="GO:0005524">
    <property type="term" value="F:ATP binding"/>
    <property type="evidence" value="ECO:0007669"/>
    <property type="project" value="UniProtKB-UniRule"/>
</dbReference>
<keyword evidence="3" id="KW-0808">Transferase</keyword>
<evidence type="ECO:0000256" key="3">
    <source>
        <dbReference type="ARBA" id="ARBA00022679"/>
    </source>
</evidence>
<dbReference type="CDD" id="cd13279">
    <property type="entry name" value="PH_Cla4_Ste20"/>
    <property type="match status" value="1"/>
</dbReference>
<dbReference type="Gene3D" id="1.10.510.10">
    <property type="entry name" value="Transferase(Phosphotransferase) domain 1"/>
    <property type="match status" value="1"/>
</dbReference>
<sequence>MSGHIVRKGLVNMKEDEGLRSFLWSRRCLILRDQSLAVYKNENTTQAQFIVLLRDVLSIDRSQTKPFAFEVSLSSGKSFAVACKSDDEVYAWMDEIYQRCPRTAISKPTDFVHEVHVGVDDDGLFRGLPDEWQHILQASTLARGDEFKQNPQAVMDALNFYTATTSKAGKKTNGYLDDESAYEADFVDIYNNKSGTPDSDDERFAPPPVDRRIAARQPSQRRRDDRSTPVDEYGTPMSPASAKADRYNSKFSDYDDDATLLSPRSESRRPPPSRGASSRRKDQSSDEYMPSPTSTSTSSKRTSSLHPSAGSSAAQYAETQSSRTLGMAPRSVSRGNTRRGDRPERGQESSDPLSPTASRMNRSGSNAGIEMDRSRNLSADDDRRGGGGGAGSLQRKGDRNESRGASSGRRPERARPTRSNSRADVDSGDDRNPSPDDYDAATIVETRNPRSREVDSDRYKDKQRSDKSATRPGPSRSKSETSQPVEKSRDRERDRDMERALRAEARAKEKAEKKAQEELERKEAARKEKEAEEKASSKKREKDARLSKMPESMVMDKLRSIVTPGDPNLIYRKVKKVGEGASGKVYLARNIADPSASTVAIKEMLLSKQPRKDLLVNEIMIMKECVHPNIVKYMDSFLVGPDLWLILEYMDGGKLTDIIDAHTRLKEPQIASICNEIIKGVIHLHKRNIIHRDIKSDNVLIGRDGAIKLTDFGYSARISVARKQRSTLVGTPYWMAPEVVKMKPYGPKVDIWSTGILAIECVEGEPPYLDEDHLKALYLISTNGTPTLKDPESLSREFKSFLGKCLEVDVSLRSSGEDLLDAELATLVKRSSSRRS</sequence>
<feature type="region of interest" description="Disordered" evidence="11">
    <location>
        <begin position="191"/>
        <end position="549"/>
    </location>
</feature>
<keyword evidence="5 10" id="KW-0547">Nucleotide-binding</keyword>
<dbReference type="InterPro" id="IPR000719">
    <property type="entry name" value="Prot_kinase_dom"/>
</dbReference>
<feature type="domain" description="CRIB" evidence="14">
    <location>
        <begin position="105"/>
        <end position="118"/>
    </location>
</feature>
<dbReference type="PANTHER" id="PTHR45832:SF22">
    <property type="entry name" value="SERINE_THREONINE-PROTEIN KINASE SAMKA-RELATED"/>
    <property type="match status" value="1"/>
</dbReference>
<feature type="compositionally biased region" description="Polar residues" evidence="11">
    <location>
        <begin position="349"/>
        <end position="366"/>
    </location>
</feature>
<dbReference type="PROSITE" id="PS50108">
    <property type="entry name" value="CRIB"/>
    <property type="match status" value="1"/>
</dbReference>
<comment type="catalytic activity">
    <reaction evidence="9">
        <text>L-seryl-[protein] + ATP = O-phospho-L-seryl-[protein] + ADP + H(+)</text>
        <dbReference type="Rhea" id="RHEA:17989"/>
        <dbReference type="Rhea" id="RHEA-COMP:9863"/>
        <dbReference type="Rhea" id="RHEA-COMP:11604"/>
        <dbReference type="ChEBI" id="CHEBI:15378"/>
        <dbReference type="ChEBI" id="CHEBI:29999"/>
        <dbReference type="ChEBI" id="CHEBI:30616"/>
        <dbReference type="ChEBI" id="CHEBI:83421"/>
        <dbReference type="ChEBI" id="CHEBI:456216"/>
        <dbReference type="EC" id="2.7.11.1"/>
    </reaction>
</comment>
<dbReference type="SMART" id="SM00233">
    <property type="entry name" value="PH"/>
    <property type="match status" value="1"/>
</dbReference>
<dbReference type="Gene3D" id="3.30.200.20">
    <property type="entry name" value="Phosphorylase Kinase, domain 1"/>
    <property type="match status" value="1"/>
</dbReference>
<feature type="compositionally biased region" description="Basic and acidic residues" evidence="11">
    <location>
        <begin position="338"/>
        <end position="348"/>
    </location>
</feature>
<dbReference type="InterPro" id="IPR017441">
    <property type="entry name" value="Protein_kinase_ATP_BS"/>
</dbReference>
<dbReference type="Proteomes" id="UP000320333">
    <property type="component" value="Unassembled WGS sequence"/>
</dbReference>
<dbReference type="PROSITE" id="PS00107">
    <property type="entry name" value="PROTEIN_KINASE_ATP"/>
    <property type="match status" value="1"/>
</dbReference>
<dbReference type="SUPFAM" id="SSF50729">
    <property type="entry name" value="PH domain-like"/>
    <property type="match status" value="1"/>
</dbReference>
<dbReference type="CDD" id="cd06614">
    <property type="entry name" value="STKc_PAK"/>
    <property type="match status" value="1"/>
</dbReference>
<comment type="caution">
    <text evidence="15">The sequence shown here is derived from an EMBL/GenBank/DDBJ whole genome shotgun (WGS) entry which is preliminary data.</text>
</comment>
<feature type="compositionally biased region" description="Polar residues" evidence="11">
    <location>
        <begin position="309"/>
        <end position="324"/>
    </location>
</feature>
<dbReference type="OrthoDB" id="248923at2759"/>
<reference evidence="15 16" key="1">
    <citation type="journal article" date="2019" name="Sci. Rep.">
        <title>Comparative genomics of chytrid fungi reveal insights into the obligate biotrophic and pathogenic lifestyle of Synchytrium endobioticum.</title>
        <authorList>
            <person name="van de Vossenberg B.T.L.H."/>
            <person name="Warris S."/>
            <person name="Nguyen H.D.T."/>
            <person name="van Gent-Pelzer M.P.E."/>
            <person name="Joly D.L."/>
            <person name="van de Geest H.C."/>
            <person name="Bonants P.J.M."/>
            <person name="Smith D.S."/>
            <person name="Levesque C.A."/>
            <person name="van der Lee T.A.J."/>
        </authorList>
    </citation>
    <scope>NUCLEOTIDE SEQUENCE [LARGE SCALE GENOMIC DNA]</scope>
    <source>
        <strain evidence="15 16">CBS 675.73</strain>
    </source>
</reference>
<evidence type="ECO:0000256" key="2">
    <source>
        <dbReference type="ARBA" id="ARBA00008874"/>
    </source>
</evidence>
<dbReference type="InterPro" id="IPR001849">
    <property type="entry name" value="PH_domain"/>
</dbReference>
<evidence type="ECO:0000259" key="12">
    <source>
        <dbReference type="PROSITE" id="PS50003"/>
    </source>
</evidence>
<dbReference type="InterPro" id="IPR008271">
    <property type="entry name" value="Ser/Thr_kinase_AS"/>
</dbReference>
<keyword evidence="16" id="KW-1185">Reference proteome</keyword>
<dbReference type="GO" id="GO:0106310">
    <property type="term" value="F:protein serine kinase activity"/>
    <property type="evidence" value="ECO:0007669"/>
    <property type="project" value="RHEA"/>
</dbReference>
<dbReference type="InterPro" id="IPR051931">
    <property type="entry name" value="PAK3-like"/>
</dbReference>
<organism evidence="15 16">
    <name type="scientific">Chytriomyces confervae</name>
    <dbReference type="NCBI Taxonomy" id="246404"/>
    <lineage>
        <taxon>Eukaryota</taxon>
        <taxon>Fungi</taxon>
        <taxon>Fungi incertae sedis</taxon>
        <taxon>Chytridiomycota</taxon>
        <taxon>Chytridiomycota incertae sedis</taxon>
        <taxon>Chytridiomycetes</taxon>
        <taxon>Chytridiales</taxon>
        <taxon>Chytriomycetaceae</taxon>
        <taxon>Chytriomyces</taxon>
    </lineage>
</organism>
<dbReference type="EMBL" id="QEAP01000044">
    <property type="protein sequence ID" value="TPX76529.1"/>
    <property type="molecule type" value="Genomic_DNA"/>
</dbReference>
<keyword evidence="7" id="KW-0460">Magnesium</keyword>
<feature type="binding site" evidence="10">
    <location>
        <position position="602"/>
    </location>
    <ligand>
        <name>ATP</name>
        <dbReference type="ChEBI" id="CHEBI:30616"/>
    </ligand>
</feature>
<evidence type="ECO:0000256" key="4">
    <source>
        <dbReference type="ARBA" id="ARBA00022723"/>
    </source>
</evidence>
<dbReference type="GO" id="GO:0046872">
    <property type="term" value="F:metal ion binding"/>
    <property type="evidence" value="ECO:0007669"/>
    <property type="project" value="UniProtKB-KW"/>
</dbReference>
<dbReference type="InterPro" id="IPR011009">
    <property type="entry name" value="Kinase-like_dom_sf"/>
</dbReference>
<evidence type="ECO:0000256" key="8">
    <source>
        <dbReference type="ARBA" id="ARBA00047899"/>
    </source>
</evidence>
<dbReference type="SUPFAM" id="SSF56112">
    <property type="entry name" value="Protein kinase-like (PK-like)"/>
    <property type="match status" value="1"/>
</dbReference>
<dbReference type="PROSITE" id="PS00108">
    <property type="entry name" value="PROTEIN_KINASE_ST"/>
    <property type="match status" value="1"/>
</dbReference>
<feature type="compositionally biased region" description="Basic and acidic residues" evidence="11">
    <location>
        <begin position="486"/>
        <end position="549"/>
    </location>
</feature>
<evidence type="ECO:0000256" key="7">
    <source>
        <dbReference type="ARBA" id="ARBA00022842"/>
    </source>
</evidence>
<comment type="cofactor">
    <cofactor evidence="1">
        <name>Mg(2+)</name>
        <dbReference type="ChEBI" id="CHEBI:18420"/>
    </cofactor>
</comment>
<comment type="catalytic activity">
    <reaction evidence="8">
        <text>L-threonyl-[protein] + ATP = O-phospho-L-threonyl-[protein] + ADP + H(+)</text>
        <dbReference type="Rhea" id="RHEA:46608"/>
        <dbReference type="Rhea" id="RHEA-COMP:11060"/>
        <dbReference type="Rhea" id="RHEA-COMP:11605"/>
        <dbReference type="ChEBI" id="CHEBI:15378"/>
        <dbReference type="ChEBI" id="CHEBI:30013"/>
        <dbReference type="ChEBI" id="CHEBI:30616"/>
        <dbReference type="ChEBI" id="CHEBI:61977"/>
        <dbReference type="ChEBI" id="CHEBI:456216"/>
        <dbReference type="EC" id="2.7.11.1"/>
    </reaction>
</comment>
<keyword evidence="6 10" id="KW-0067">ATP-binding</keyword>
<dbReference type="SMART" id="SM00220">
    <property type="entry name" value="S_TKc"/>
    <property type="match status" value="1"/>
</dbReference>
<evidence type="ECO:0000313" key="15">
    <source>
        <dbReference type="EMBL" id="TPX76529.1"/>
    </source>
</evidence>
<evidence type="ECO:0000256" key="9">
    <source>
        <dbReference type="ARBA" id="ARBA00048679"/>
    </source>
</evidence>
<dbReference type="STRING" id="246404.A0A507FJE7"/>
<dbReference type="FunFam" id="1.10.510.10:FF:000768">
    <property type="entry name" value="Non-specific serine/threonine protein kinase"/>
    <property type="match status" value="1"/>
</dbReference>
<feature type="domain" description="PH" evidence="12">
    <location>
        <begin position="4"/>
        <end position="101"/>
    </location>
</feature>
<dbReference type="PANTHER" id="PTHR45832">
    <property type="entry name" value="SERINE/THREONINE-PROTEIN KINASE SAMKA-RELATED-RELATED"/>
    <property type="match status" value="1"/>
</dbReference>
<evidence type="ECO:0000259" key="14">
    <source>
        <dbReference type="PROSITE" id="PS50108"/>
    </source>
</evidence>
<feature type="compositionally biased region" description="Basic and acidic residues" evidence="11">
    <location>
        <begin position="409"/>
        <end position="434"/>
    </location>
</feature>
<proteinExistence type="inferred from homology"/>
<dbReference type="AlphaFoldDB" id="A0A507FJE7"/>
<dbReference type="Gene3D" id="3.90.810.10">
    <property type="entry name" value="CRIB domain"/>
    <property type="match status" value="1"/>
</dbReference>
<feature type="compositionally biased region" description="Low complexity" evidence="11">
    <location>
        <begin position="290"/>
        <end position="308"/>
    </location>
</feature>
<name>A0A507FJE7_9FUNG</name>
<keyword evidence="4" id="KW-0479">Metal-binding</keyword>
<dbReference type="PROSITE" id="PS50003">
    <property type="entry name" value="PH_DOMAIN"/>
    <property type="match status" value="1"/>
</dbReference>
<dbReference type="SMART" id="SM00285">
    <property type="entry name" value="PBD"/>
    <property type="match status" value="1"/>
</dbReference>
<dbReference type="PROSITE" id="PS50011">
    <property type="entry name" value="PROTEIN_KINASE_DOM"/>
    <property type="match status" value="1"/>
</dbReference>
<feature type="domain" description="Protein kinase" evidence="13">
    <location>
        <begin position="571"/>
        <end position="827"/>
    </location>
</feature>
<dbReference type="FunFam" id="3.30.200.20:FF:000705">
    <property type="entry name" value="Non-specific serine/threonine protein kinase"/>
    <property type="match status" value="1"/>
</dbReference>
<evidence type="ECO:0008006" key="17">
    <source>
        <dbReference type="Google" id="ProtNLM"/>
    </source>
</evidence>
<evidence type="ECO:0000256" key="11">
    <source>
        <dbReference type="SAM" id="MobiDB-lite"/>
    </source>
</evidence>
<feature type="compositionally biased region" description="Basic and acidic residues" evidence="11">
    <location>
        <begin position="370"/>
        <end position="385"/>
    </location>
</feature>
<evidence type="ECO:0000313" key="16">
    <source>
        <dbReference type="Proteomes" id="UP000320333"/>
    </source>
</evidence>
<dbReference type="InterPro" id="IPR000095">
    <property type="entry name" value="CRIB_dom"/>
</dbReference>
<evidence type="ECO:0000256" key="5">
    <source>
        <dbReference type="ARBA" id="ARBA00022741"/>
    </source>
</evidence>
<evidence type="ECO:0000256" key="6">
    <source>
        <dbReference type="ARBA" id="ARBA00022840"/>
    </source>
</evidence>
<accession>A0A507FJE7</accession>
<dbReference type="InterPro" id="IPR011993">
    <property type="entry name" value="PH-like_dom_sf"/>
</dbReference>
<gene>
    <name evidence="15" type="ORF">CcCBS67573_g02196</name>
</gene>
<dbReference type="Gene3D" id="2.30.29.30">
    <property type="entry name" value="Pleckstrin-homology domain (PH domain)/Phosphotyrosine-binding domain (PTB)"/>
    <property type="match status" value="1"/>
</dbReference>
<evidence type="ECO:0000256" key="10">
    <source>
        <dbReference type="PROSITE-ProRule" id="PRU10141"/>
    </source>
</evidence>
<dbReference type="Pfam" id="PF00169">
    <property type="entry name" value="PH"/>
    <property type="match status" value="1"/>
</dbReference>
<dbReference type="GO" id="GO:0004674">
    <property type="term" value="F:protein serine/threonine kinase activity"/>
    <property type="evidence" value="ECO:0007669"/>
    <property type="project" value="UniProtKB-EC"/>
</dbReference>
<dbReference type="Pfam" id="PF00069">
    <property type="entry name" value="Pkinase"/>
    <property type="match status" value="1"/>
</dbReference>
<dbReference type="Pfam" id="PF00786">
    <property type="entry name" value="PBD"/>
    <property type="match status" value="1"/>
</dbReference>
<evidence type="ECO:0000259" key="13">
    <source>
        <dbReference type="PROSITE" id="PS50011"/>
    </source>
</evidence>
<comment type="similarity">
    <text evidence="2">Belongs to the protein kinase superfamily. STE Ser/Thr protein kinase family. STE20 subfamily.</text>
</comment>
<evidence type="ECO:0000256" key="1">
    <source>
        <dbReference type="ARBA" id="ARBA00001946"/>
    </source>
</evidence>